<sequence length="121" mass="13482">MSSFDAESEDSQSIEQILNALSVETNRKILSALNKPMTAAELVDECDLSTSTVYRKLDRLSNSGLVKEHLAVDSENGRCSQYERNIERVSVSLSGDGRITIQVKQASGGENKKKTWRPYEK</sequence>
<evidence type="ECO:0000256" key="1">
    <source>
        <dbReference type="SAM" id="MobiDB-lite"/>
    </source>
</evidence>
<dbReference type="AlphaFoldDB" id="A0ABD6ANX7"/>
<protein>
    <submittedName>
        <fullName evidence="2">Helix-turn-helix domain-containing protein</fullName>
    </submittedName>
</protein>
<dbReference type="EMBL" id="JBHTBL010000028">
    <property type="protein sequence ID" value="MFC7326016.1"/>
    <property type="molecule type" value="Genomic_DNA"/>
</dbReference>
<feature type="compositionally biased region" description="Basic and acidic residues" evidence="1">
    <location>
        <begin position="110"/>
        <end position="121"/>
    </location>
</feature>
<dbReference type="Pfam" id="PF12840">
    <property type="entry name" value="HTH_20"/>
    <property type="match status" value="1"/>
</dbReference>
<proteinExistence type="predicted"/>
<dbReference type="InterPro" id="IPR036388">
    <property type="entry name" value="WH-like_DNA-bd_sf"/>
</dbReference>
<name>A0ABD6ANX7_9EURY</name>
<dbReference type="SUPFAM" id="SSF46785">
    <property type="entry name" value="Winged helix' DNA-binding domain"/>
    <property type="match status" value="1"/>
</dbReference>
<comment type="caution">
    <text evidence="2">The sequence shown here is derived from an EMBL/GenBank/DDBJ whole genome shotgun (WGS) entry which is preliminary data.</text>
</comment>
<dbReference type="CDD" id="cd00090">
    <property type="entry name" value="HTH_ARSR"/>
    <property type="match status" value="1"/>
</dbReference>
<dbReference type="Proteomes" id="UP001596545">
    <property type="component" value="Unassembled WGS sequence"/>
</dbReference>
<feature type="region of interest" description="Disordered" evidence="1">
    <location>
        <begin position="102"/>
        <end position="121"/>
    </location>
</feature>
<evidence type="ECO:0000313" key="2">
    <source>
        <dbReference type="EMBL" id="MFC7326016.1"/>
    </source>
</evidence>
<accession>A0ABD6ANX7</accession>
<gene>
    <name evidence="2" type="ORF">ACFQMF_15770</name>
</gene>
<dbReference type="Gene3D" id="1.10.10.10">
    <property type="entry name" value="Winged helix-like DNA-binding domain superfamily/Winged helix DNA-binding domain"/>
    <property type="match status" value="1"/>
</dbReference>
<evidence type="ECO:0000313" key="3">
    <source>
        <dbReference type="Proteomes" id="UP001596545"/>
    </source>
</evidence>
<dbReference type="InterPro" id="IPR036390">
    <property type="entry name" value="WH_DNA-bd_sf"/>
</dbReference>
<organism evidence="2 3">
    <name type="scientific">Halorubrum rutilum</name>
    <dbReference type="NCBI Taxonomy" id="1364933"/>
    <lineage>
        <taxon>Archaea</taxon>
        <taxon>Methanobacteriati</taxon>
        <taxon>Methanobacteriota</taxon>
        <taxon>Stenosarchaea group</taxon>
        <taxon>Halobacteria</taxon>
        <taxon>Halobacteriales</taxon>
        <taxon>Haloferacaceae</taxon>
        <taxon>Halorubrum</taxon>
    </lineage>
</organism>
<reference evidence="2 3" key="1">
    <citation type="journal article" date="2019" name="Int. J. Syst. Evol. Microbiol.">
        <title>The Global Catalogue of Microorganisms (GCM) 10K type strain sequencing project: providing services to taxonomists for standard genome sequencing and annotation.</title>
        <authorList>
            <consortium name="The Broad Institute Genomics Platform"/>
            <consortium name="The Broad Institute Genome Sequencing Center for Infectious Disease"/>
            <person name="Wu L."/>
            <person name="Ma J."/>
        </authorList>
    </citation>
    <scope>NUCLEOTIDE SEQUENCE [LARGE SCALE GENOMIC DNA]</scope>
    <source>
        <strain evidence="2 3">CGMCC 1.12554</strain>
    </source>
</reference>
<dbReference type="RefSeq" id="WP_256409813.1">
    <property type="nucleotide sequence ID" value="NZ_JANHDN010000006.1"/>
</dbReference>
<dbReference type="InterPro" id="IPR011991">
    <property type="entry name" value="ArsR-like_HTH"/>
</dbReference>
<keyword evidence="3" id="KW-1185">Reference proteome</keyword>